<keyword evidence="3" id="KW-1185">Reference proteome</keyword>
<gene>
    <name evidence="2" type="ORF">CCHLO57077_00000183</name>
</gene>
<sequence length="745" mass="82125">MPMMPSTICNVPTDYPPEIIGYAHPWIASSGDNVEIKVSSTQSPYKYRLLRLIQGLDVPHSPEVVLEHIPQASEGTIAGRYQQSNPGSYGIISNLGITNQDQGLALSLYVQPTLVLAGHTQTIVSLIDIGARSGITVLIGSCGRLKVRVGNGLNLLEFIIGHNILHEKQWLGLRLTVNQSNLRVFLQPVHHLDQTYGYDYDETFDIQGFEIPKPGRVTIAASQPSSNAKACDFFNGRIEALHLATLGERPHVILDLDFKLKISTDEIVDVSGYGNHGVLINAPTRAVTGHDWDGSETDWSKASNGYGAIHFHEDDLDDAAWETDFVLQVPAGSRSGAYAVEVVQLADESVKDYITFFVRPNYNLSTAKVALVLSTFTYTAYANERMYDETKSSYLAASGCFKPREPDEDFRRMKRRNDLGLSLYDVHRDGSGTVFSSTKRPILNVRPGFHHWALDRPREFSADLLMIGFLEKLKIPYDVTTDHDLHSYGIHALSPYSTIITGSHPEYPSIECLSTYSAFAARGGNIMYLGGNGFYWKSVPDPFHPHRLEVRRGDQGVRTFGLPGGERHHSLSGERGGLWRSLGRAANYLFGVGCCGEGVGPGVPYRRTTSSQDPRFTWVFQGLKEGELIGEHGFGGGASGDEIDRWDIKHGSPSTSVVLASSTGHPDEFVLFPEDQGFQQTNLTGTATDMVRSDIVLYEMASGGSVFSVGSMNWYNSLGWDGYDNSVAKVTENVIRRFLLTGSRL</sequence>
<proteinExistence type="predicted"/>
<dbReference type="SUPFAM" id="SSF49899">
    <property type="entry name" value="Concanavalin A-like lectins/glucanases"/>
    <property type="match status" value="1"/>
</dbReference>
<comment type="caution">
    <text evidence="2">The sequence shown here is derived from an EMBL/GenBank/DDBJ whole genome shotgun (WGS) entry which is preliminary data.</text>
</comment>
<dbReference type="AlphaFoldDB" id="A0AA35Q6B5"/>
<accession>A0AA35Q6B5</accession>
<dbReference type="InterPro" id="IPR046540">
    <property type="entry name" value="DMFA2_C"/>
</dbReference>
<name>A0AA35Q6B5_9HYPO</name>
<evidence type="ECO:0000313" key="2">
    <source>
        <dbReference type="EMBL" id="CAI6093105.1"/>
    </source>
</evidence>
<dbReference type="EMBL" id="CABFNP030001245">
    <property type="protein sequence ID" value="CAI6093105.1"/>
    <property type="molecule type" value="Genomic_DNA"/>
</dbReference>
<dbReference type="InterPro" id="IPR013320">
    <property type="entry name" value="ConA-like_dom_sf"/>
</dbReference>
<protein>
    <recommendedName>
        <fullName evidence="1">N,N-dimethylformamidase beta subunit-like C-terminal domain-containing protein</fullName>
    </recommendedName>
</protein>
<feature type="domain" description="N,N-dimethylformamidase beta subunit-like C-terminal" evidence="1">
    <location>
        <begin position="284"/>
        <end position="724"/>
    </location>
</feature>
<evidence type="ECO:0000259" key="1">
    <source>
        <dbReference type="Pfam" id="PF20254"/>
    </source>
</evidence>
<dbReference type="Pfam" id="PF20254">
    <property type="entry name" value="DMFA2_C"/>
    <property type="match status" value="1"/>
</dbReference>
<evidence type="ECO:0000313" key="3">
    <source>
        <dbReference type="Proteomes" id="UP001160390"/>
    </source>
</evidence>
<reference evidence="2" key="1">
    <citation type="submission" date="2023-01" db="EMBL/GenBank/DDBJ databases">
        <authorList>
            <person name="Piombo E."/>
        </authorList>
    </citation>
    <scope>NUCLEOTIDE SEQUENCE</scope>
</reference>
<dbReference type="Proteomes" id="UP001160390">
    <property type="component" value="Unassembled WGS sequence"/>
</dbReference>
<organism evidence="2 3">
    <name type="scientific">Clonostachys chloroleuca</name>
    <dbReference type="NCBI Taxonomy" id="1926264"/>
    <lineage>
        <taxon>Eukaryota</taxon>
        <taxon>Fungi</taxon>
        <taxon>Dikarya</taxon>
        <taxon>Ascomycota</taxon>
        <taxon>Pezizomycotina</taxon>
        <taxon>Sordariomycetes</taxon>
        <taxon>Hypocreomycetidae</taxon>
        <taxon>Hypocreales</taxon>
        <taxon>Bionectriaceae</taxon>
        <taxon>Clonostachys</taxon>
    </lineage>
</organism>